<feature type="transmembrane region" description="Helical" evidence="7">
    <location>
        <begin position="109"/>
        <end position="128"/>
    </location>
</feature>
<evidence type="ECO:0000256" key="1">
    <source>
        <dbReference type="ARBA" id="ARBA00004651"/>
    </source>
</evidence>
<keyword evidence="6 7" id="KW-0472">Membrane</keyword>
<feature type="transmembrane region" description="Helical" evidence="7">
    <location>
        <begin position="170"/>
        <end position="192"/>
    </location>
</feature>
<evidence type="ECO:0000313" key="10">
    <source>
        <dbReference type="Proteomes" id="UP001361570"/>
    </source>
</evidence>
<evidence type="ECO:0000256" key="7">
    <source>
        <dbReference type="RuleBase" id="RU367016"/>
    </source>
</evidence>
<keyword evidence="3 7" id="KW-1003">Cell membrane</keyword>
<proteinExistence type="inferred from homology"/>
<keyword evidence="4 7" id="KW-0812">Transmembrane</keyword>
<dbReference type="EMBL" id="JBAPLU010000010">
    <property type="protein sequence ID" value="MEI4272337.1"/>
    <property type="molecule type" value="Genomic_DNA"/>
</dbReference>
<dbReference type="InterPro" id="IPR032816">
    <property type="entry name" value="VTT_dom"/>
</dbReference>
<evidence type="ECO:0000259" key="8">
    <source>
        <dbReference type="Pfam" id="PF09335"/>
    </source>
</evidence>
<name>A0ABU8DU27_9ACTN</name>
<organism evidence="9 10">
    <name type="scientific">Klenkia sesuvii</name>
    <dbReference type="NCBI Taxonomy" id="3103137"/>
    <lineage>
        <taxon>Bacteria</taxon>
        <taxon>Bacillati</taxon>
        <taxon>Actinomycetota</taxon>
        <taxon>Actinomycetes</taxon>
        <taxon>Geodermatophilales</taxon>
        <taxon>Geodermatophilaceae</taxon>
        <taxon>Klenkia</taxon>
    </lineage>
</organism>
<feature type="transmembrane region" description="Helical" evidence="7">
    <location>
        <begin position="37"/>
        <end position="63"/>
    </location>
</feature>
<sequence length="206" mass="21449">MIEWLQGLPPLVVYLTVLLVVGVESIGVPLPGETVLIGAALLAGQGVVSPVTVAVCAALSAAVGDTIGYLLGRRYGDRLFAWAARRSPKHLGPDKLAAARALMERHGTWAVFFGRFVALLRILAGPLAGSLGMPYRRFALANWTGAALWAGVTTAVVVALGAAAEKLLGRISTGGLVAIAVVAVAAVVVLRVRARRRRRQRQSGGG</sequence>
<protein>
    <submittedName>
        <fullName evidence="9">DedA family protein</fullName>
    </submittedName>
</protein>
<dbReference type="Proteomes" id="UP001361570">
    <property type="component" value="Unassembled WGS sequence"/>
</dbReference>
<dbReference type="RefSeq" id="WP_336404475.1">
    <property type="nucleotide sequence ID" value="NZ_JBAPLU010000010.1"/>
</dbReference>
<evidence type="ECO:0000256" key="5">
    <source>
        <dbReference type="ARBA" id="ARBA00022989"/>
    </source>
</evidence>
<comment type="similarity">
    <text evidence="2 7">Belongs to the DedA family.</text>
</comment>
<reference evidence="9 10" key="1">
    <citation type="submission" date="2024-03" db="EMBL/GenBank/DDBJ databases">
        <title>Draft genome sequence of Klenkia sp. LSe6-5.</title>
        <authorList>
            <person name="Duangmal K."/>
            <person name="Chantavorakit T."/>
        </authorList>
    </citation>
    <scope>NUCLEOTIDE SEQUENCE [LARGE SCALE GENOMIC DNA]</scope>
    <source>
        <strain evidence="9 10">LSe6-5</strain>
    </source>
</reference>
<keyword evidence="5 7" id="KW-1133">Transmembrane helix</keyword>
<dbReference type="PANTHER" id="PTHR30353:SF15">
    <property type="entry name" value="INNER MEMBRANE PROTEIN YABI"/>
    <property type="match status" value="1"/>
</dbReference>
<dbReference type="InterPro" id="IPR032818">
    <property type="entry name" value="DedA-like"/>
</dbReference>
<accession>A0ABU8DU27</accession>
<evidence type="ECO:0000256" key="6">
    <source>
        <dbReference type="ARBA" id="ARBA00023136"/>
    </source>
</evidence>
<evidence type="ECO:0000256" key="4">
    <source>
        <dbReference type="ARBA" id="ARBA00022692"/>
    </source>
</evidence>
<dbReference type="Pfam" id="PF09335">
    <property type="entry name" value="VTT_dom"/>
    <property type="match status" value="1"/>
</dbReference>
<evidence type="ECO:0000313" key="9">
    <source>
        <dbReference type="EMBL" id="MEI4272337.1"/>
    </source>
</evidence>
<gene>
    <name evidence="9" type="ORF">TEK04_11450</name>
</gene>
<comment type="caution">
    <text evidence="9">The sequence shown here is derived from an EMBL/GenBank/DDBJ whole genome shotgun (WGS) entry which is preliminary data.</text>
</comment>
<feature type="transmembrane region" description="Helical" evidence="7">
    <location>
        <begin position="140"/>
        <end position="164"/>
    </location>
</feature>
<evidence type="ECO:0000256" key="3">
    <source>
        <dbReference type="ARBA" id="ARBA00022475"/>
    </source>
</evidence>
<dbReference type="PANTHER" id="PTHR30353">
    <property type="entry name" value="INNER MEMBRANE PROTEIN DEDA-RELATED"/>
    <property type="match status" value="1"/>
</dbReference>
<evidence type="ECO:0000256" key="2">
    <source>
        <dbReference type="ARBA" id="ARBA00010792"/>
    </source>
</evidence>
<keyword evidence="10" id="KW-1185">Reference proteome</keyword>
<feature type="transmembrane region" description="Helical" evidence="7">
    <location>
        <begin position="12"/>
        <end position="30"/>
    </location>
</feature>
<comment type="subcellular location">
    <subcellularLocation>
        <location evidence="1 7">Cell membrane</location>
        <topology evidence="1 7">Multi-pass membrane protein</topology>
    </subcellularLocation>
</comment>
<feature type="domain" description="VTT" evidence="8">
    <location>
        <begin position="31"/>
        <end position="156"/>
    </location>
</feature>